<feature type="compositionally biased region" description="Basic and acidic residues" evidence="2">
    <location>
        <begin position="11"/>
        <end position="26"/>
    </location>
</feature>
<dbReference type="Gene3D" id="1.10.287.1490">
    <property type="match status" value="1"/>
</dbReference>
<dbReference type="Pfam" id="PF08647">
    <property type="entry name" value="BRE1"/>
    <property type="match status" value="1"/>
</dbReference>
<evidence type="ECO:0000256" key="1">
    <source>
        <dbReference type="SAM" id="Coils"/>
    </source>
</evidence>
<dbReference type="AlphaFoldDB" id="A0ABD1JL68"/>
<accession>A0ABD1JL68</accession>
<keyword evidence="1" id="KW-0175">Coiled coil</keyword>
<reference evidence="3 4" key="1">
    <citation type="submission" date="2024-09" db="EMBL/GenBank/DDBJ databases">
        <title>A chromosome-level genome assembly of Gray's grenadier anchovy, Coilia grayii.</title>
        <authorList>
            <person name="Fu Z."/>
        </authorList>
    </citation>
    <scope>NUCLEOTIDE SEQUENCE [LARGE SCALE GENOMIC DNA]</scope>
    <source>
        <strain evidence="3">G4</strain>
        <tissue evidence="3">Muscle</tissue>
    </source>
</reference>
<sequence>MDGGVSEGGGEEDRRTSPPDNDKSTGESDAPDAAEDSRATVSMPEGGSEEQAEAGTDQTVSHSLMGVSGAELALLGPSGSEQYDESQLEPLPLPPYPSQHFSESQGDELLRAYEEDQEEGEGDGEGEELVVLDPEHPLMKRFQGVLKTHLSKQLERLNLDLREKLAVEKSEASRREALGVELYSVQLELARLQAQLEGHHEANMQASTQHRQILQQLEAVRGQHQSTANQASKQRGRVSQLQAEVDSVSSRLFYMKEVSDDLRSDIAVMKNASRKAENEMTEAEEQKQKQDLYVERLTKNMERLTEEIAMYEAQTAAQAEETQAAKEALAEAQLEMEALQVERKQLMQQWNSSLVGMRKRDEAYTAMQDALTQANHEVHSLDTEIEGFKKSITAEEERNELLTVFLNRTQLDTSTWRKLISQSHSQQEALQSQYSTYTRMLHESESTLARLNVESSVRQSEVMGLRKQLEKESAARLALEERIMGKLQEQFTHDNAAKYSRRLTGKMAAHKRELEAQLSAVENELAQLSLAASEAQQRVEGLARVLSEQDQEIGRRNALLSASEAQIAKQVIVIERKQATINLYNKRIQQIVVATGHEDLGPLEIRASTLSKELEEVGAGMKEQQQFWLWQQGELVRLSQEKQAQSSALHTLQTQLTILQQRKVRTESEIEQECREQGDLERHMKGLRGDMLKLNSLLSDNSQLRQALEQGTVLMENEFLAHLKEAEREAISMQMKLEKIQEEKERLLNSLVEAERQIMLWEKKIQLVRETRSAVNSEVGQGDIHAMKTEIHRMEVRYNQLLKQQEHLMRDMEAVVARREAIVLRSEAQARSQRQHPTHTDLHNTLLGLRRKTAQTHKQAEECEGVLLELRASQGSLSSQLREKQQYLSELCSASTVLADDLTNLQDTKDKNLARLVSLQSRTKQLQLVRDGRYTSLASDEGRLTSALQREENRLAGVAGVLQRVCQEMPQHQGALRRITLALSTHIQESQ</sequence>
<comment type="caution">
    <text evidence="3">The sequence shown here is derived from an EMBL/GenBank/DDBJ whole genome shotgun (WGS) entry which is preliminary data.</text>
</comment>
<evidence type="ECO:0008006" key="5">
    <source>
        <dbReference type="Google" id="ProtNLM"/>
    </source>
</evidence>
<gene>
    <name evidence="3" type="ORF">ACEWY4_018179</name>
</gene>
<dbReference type="InterPro" id="IPR037386">
    <property type="entry name" value="CCDC40"/>
</dbReference>
<feature type="coiled-coil region" evidence="1">
    <location>
        <begin position="723"/>
        <end position="804"/>
    </location>
</feature>
<dbReference type="Proteomes" id="UP001591681">
    <property type="component" value="Unassembled WGS sequence"/>
</dbReference>
<dbReference type="EMBL" id="JBHFQA010000015">
    <property type="protein sequence ID" value="KAL2087120.1"/>
    <property type="molecule type" value="Genomic_DNA"/>
</dbReference>
<organism evidence="3 4">
    <name type="scientific">Coilia grayii</name>
    <name type="common">Gray's grenadier anchovy</name>
    <dbReference type="NCBI Taxonomy" id="363190"/>
    <lineage>
        <taxon>Eukaryota</taxon>
        <taxon>Metazoa</taxon>
        <taxon>Chordata</taxon>
        <taxon>Craniata</taxon>
        <taxon>Vertebrata</taxon>
        <taxon>Euteleostomi</taxon>
        <taxon>Actinopterygii</taxon>
        <taxon>Neopterygii</taxon>
        <taxon>Teleostei</taxon>
        <taxon>Clupei</taxon>
        <taxon>Clupeiformes</taxon>
        <taxon>Clupeoidei</taxon>
        <taxon>Engraulidae</taxon>
        <taxon>Coilinae</taxon>
        <taxon>Coilia</taxon>
    </lineage>
</organism>
<feature type="coiled-coil region" evidence="1">
    <location>
        <begin position="259"/>
        <end position="349"/>
    </location>
</feature>
<name>A0ABD1JL68_9TELE</name>
<evidence type="ECO:0000313" key="3">
    <source>
        <dbReference type="EMBL" id="KAL2087120.1"/>
    </source>
</evidence>
<dbReference type="PANTHER" id="PTHR16275:SF8">
    <property type="entry name" value="COILED-COIL DOMAIN-CONTAINING PROTEIN 40"/>
    <property type="match status" value="1"/>
</dbReference>
<dbReference type="PANTHER" id="PTHR16275">
    <property type="entry name" value="COILED-COIL DOMAIN-CONTAINING PROTEIN 40"/>
    <property type="match status" value="1"/>
</dbReference>
<protein>
    <recommendedName>
        <fullName evidence="5">Coiled-coil domain-containing protein 40</fullName>
    </recommendedName>
</protein>
<feature type="coiled-coil region" evidence="1">
    <location>
        <begin position="511"/>
        <end position="552"/>
    </location>
</feature>
<evidence type="ECO:0000313" key="4">
    <source>
        <dbReference type="Proteomes" id="UP001591681"/>
    </source>
</evidence>
<proteinExistence type="predicted"/>
<feature type="coiled-coil region" evidence="1">
    <location>
        <begin position="649"/>
        <end position="676"/>
    </location>
</feature>
<keyword evidence="4" id="KW-1185">Reference proteome</keyword>
<feature type="region of interest" description="Disordered" evidence="2">
    <location>
        <begin position="1"/>
        <end position="105"/>
    </location>
</feature>
<evidence type="ECO:0000256" key="2">
    <source>
        <dbReference type="SAM" id="MobiDB-lite"/>
    </source>
</evidence>
<feature type="coiled-coil region" evidence="1">
    <location>
        <begin position="151"/>
        <end position="234"/>
    </location>
</feature>